<evidence type="ECO:0000256" key="5">
    <source>
        <dbReference type="PIRSR" id="PIRSR001553-1"/>
    </source>
</evidence>
<dbReference type="AlphaFoldDB" id="A0A7W7W4P0"/>
<comment type="caution">
    <text evidence="9">The sequence shown here is derived from an EMBL/GenBank/DDBJ whole genome shotgun (WGS) entry which is preliminary data.</text>
</comment>
<dbReference type="InterPro" id="IPR003781">
    <property type="entry name" value="CoA-bd"/>
</dbReference>
<dbReference type="GO" id="GO:0004775">
    <property type="term" value="F:succinate-CoA ligase (ADP-forming) activity"/>
    <property type="evidence" value="ECO:0007669"/>
    <property type="project" value="UniProtKB-UniRule"/>
</dbReference>
<feature type="active site" description="Tele-phosphohistidine intermediate" evidence="4 5">
    <location>
        <position position="251"/>
    </location>
</feature>
<comment type="similarity">
    <text evidence="4 6">Belongs to the succinate/malate CoA ligase alpha subunit family.</text>
</comment>
<dbReference type="Pfam" id="PF02629">
    <property type="entry name" value="CoA_binding"/>
    <property type="match status" value="1"/>
</dbReference>
<dbReference type="SUPFAM" id="SSF51735">
    <property type="entry name" value="NAD(P)-binding Rossmann-fold domains"/>
    <property type="match status" value="1"/>
</dbReference>
<dbReference type="PROSITE" id="PS01216">
    <property type="entry name" value="SUCCINYL_COA_LIG_1"/>
    <property type="match status" value="1"/>
</dbReference>
<dbReference type="GO" id="GO:0000166">
    <property type="term" value="F:nucleotide binding"/>
    <property type="evidence" value="ECO:0007669"/>
    <property type="project" value="UniProtKB-KW"/>
</dbReference>
<proteinExistence type="inferred from homology"/>
<dbReference type="Pfam" id="PF00549">
    <property type="entry name" value="Ligase_CoA"/>
    <property type="match status" value="1"/>
</dbReference>
<evidence type="ECO:0000256" key="2">
    <source>
        <dbReference type="ARBA" id="ARBA00022598"/>
    </source>
</evidence>
<protein>
    <recommendedName>
        <fullName evidence="4">Succinate--CoA ligase [ADP-forming] subunit alpha</fullName>
        <ecNumber evidence="4">6.2.1.5</ecNumber>
    </recommendedName>
    <alternativeName>
        <fullName evidence="4">Succinyl-CoA synthetase subunit alpha</fullName>
        <shortName evidence="4">SCS-alpha</shortName>
    </alternativeName>
</protein>
<dbReference type="PANTHER" id="PTHR11117:SF2">
    <property type="entry name" value="SUCCINATE--COA LIGASE [ADP_GDP-FORMING] SUBUNIT ALPHA, MITOCHONDRIAL"/>
    <property type="match status" value="1"/>
</dbReference>
<feature type="domain" description="CoA-binding" evidence="8">
    <location>
        <begin position="4"/>
        <end position="104"/>
    </location>
</feature>
<comment type="catalytic activity">
    <reaction evidence="4">
        <text>GTP + succinate + CoA = succinyl-CoA + GDP + phosphate</text>
        <dbReference type="Rhea" id="RHEA:22120"/>
        <dbReference type="ChEBI" id="CHEBI:30031"/>
        <dbReference type="ChEBI" id="CHEBI:37565"/>
        <dbReference type="ChEBI" id="CHEBI:43474"/>
        <dbReference type="ChEBI" id="CHEBI:57287"/>
        <dbReference type="ChEBI" id="CHEBI:57292"/>
        <dbReference type="ChEBI" id="CHEBI:58189"/>
    </reaction>
</comment>
<reference evidence="9 10" key="1">
    <citation type="submission" date="2020-08" db="EMBL/GenBank/DDBJ databases">
        <title>Sequencing the genomes of 1000 actinobacteria strains.</title>
        <authorList>
            <person name="Klenk H.-P."/>
        </authorList>
    </citation>
    <scope>NUCLEOTIDE SEQUENCE [LARGE SCALE GENOMIC DNA]</scope>
    <source>
        <strain evidence="9 10">DSM 102030</strain>
    </source>
</reference>
<feature type="binding site" evidence="4">
    <location>
        <begin position="17"/>
        <end position="20"/>
    </location>
    <ligand>
        <name>CoA</name>
        <dbReference type="ChEBI" id="CHEBI:57287"/>
    </ligand>
</feature>
<keyword evidence="1 4" id="KW-0816">Tricarboxylic acid cycle</keyword>
<dbReference type="SMART" id="SM00881">
    <property type="entry name" value="CoA_binding"/>
    <property type="match status" value="1"/>
</dbReference>
<dbReference type="GO" id="GO:0004776">
    <property type="term" value="F:succinate-CoA ligase (GDP-forming) activity"/>
    <property type="evidence" value="ECO:0007669"/>
    <property type="project" value="TreeGrafter"/>
</dbReference>
<dbReference type="PANTHER" id="PTHR11117">
    <property type="entry name" value="SUCCINYL-COA LIGASE SUBUNIT ALPHA"/>
    <property type="match status" value="1"/>
</dbReference>
<dbReference type="PROSITE" id="PS00399">
    <property type="entry name" value="SUCCINYL_COA_LIG_2"/>
    <property type="match status" value="1"/>
</dbReference>
<dbReference type="HAMAP" id="MF_01988">
    <property type="entry name" value="Succ_CoA_alpha"/>
    <property type="match status" value="1"/>
</dbReference>
<comment type="pathway">
    <text evidence="4 7">Carbohydrate metabolism; tricarboxylic acid cycle; succinate from succinyl-CoA (ligase route): step 1/1.</text>
</comment>
<dbReference type="RefSeq" id="WP_184581687.1">
    <property type="nucleotide sequence ID" value="NZ_JACHJT010000001.1"/>
</dbReference>
<name>A0A7W7W4P0_9ACTN</name>
<dbReference type="InterPro" id="IPR033847">
    <property type="entry name" value="Citrt_syn/SCS-alpha_CS"/>
</dbReference>
<evidence type="ECO:0000313" key="9">
    <source>
        <dbReference type="EMBL" id="MBB4933991.1"/>
    </source>
</evidence>
<feature type="binding site" evidence="4">
    <location>
        <begin position="100"/>
        <end position="102"/>
    </location>
    <ligand>
        <name>CoA</name>
        <dbReference type="ChEBI" id="CHEBI:57287"/>
    </ligand>
</feature>
<dbReference type="Proteomes" id="UP000523007">
    <property type="component" value="Unassembled WGS sequence"/>
</dbReference>
<dbReference type="NCBIfam" id="NF004230">
    <property type="entry name" value="PRK05678.1"/>
    <property type="match status" value="1"/>
</dbReference>
<comment type="subunit">
    <text evidence="4 7">Heterotetramer of two alpha and two beta subunits.</text>
</comment>
<dbReference type="InterPro" id="IPR017440">
    <property type="entry name" value="Cit_synth/succinyl-CoA_lig_AS"/>
</dbReference>
<dbReference type="NCBIfam" id="TIGR01019">
    <property type="entry name" value="sucCoAalpha"/>
    <property type="match status" value="1"/>
</dbReference>
<dbReference type="InterPro" id="IPR005810">
    <property type="entry name" value="CoA_lig_alpha"/>
</dbReference>
<dbReference type="InterPro" id="IPR016102">
    <property type="entry name" value="Succinyl-CoA_synth-like"/>
</dbReference>
<dbReference type="Gene3D" id="3.40.50.720">
    <property type="entry name" value="NAD(P)-binding Rossmann-like Domain"/>
    <property type="match status" value="1"/>
</dbReference>
<dbReference type="SUPFAM" id="SSF52210">
    <property type="entry name" value="Succinyl-CoA synthetase domains"/>
    <property type="match status" value="1"/>
</dbReference>
<keyword evidence="3 4" id="KW-0547">Nucleotide-binding</keyword>
<dbReference type="InterPro" id="IPR036291">
    <property type="entry name" value="NAD(P)-bd_dom_sf"/>
</dbReference>
<comment type="catalytic activity">
    <reaction evidence="4 7">
        <text>succinate + ATP + CoA = succinyl-CoA + ADP + phosphate</text>
        <dbReference type="Rhea" id="RHEA:17661"/>
        <dbReference type="ChEBI" id="CHEBI:30031"/>
        <dbReference type="ChEBI" id="CHEBI:30616"/>
        <dbReference type="ChEBI" id="CHEBI:43474"/>
        <dbReference type="ChEBI" id="CHEBI:57287"/>
        <dbReference type="ChEBI" id="CHEBI:57292"/>
        <dbReference type="ChEBI" id="CHEBI:456216"/>
        <dbReference type="EC" id="6.2.1.5"/>
    </reaction>
</comment>
<dbReference type="FunFam" id="3.40.50.720:FF:000205">
    <property type="entry name" value="Succinate--CoA ligase [ADP-forming] subunit alpha"/>
    <property type="match status" value="1"/>
</dbReference>
<keyword evidence="10" id="KW-1185">Reference proteome</keyword>
<keyword evidence="2 4" id="KW-0436">Ligase</keyword>
<dbReference type="Gene3D" id="3.40.50.261">
    <property type="entry name" value="Succinyl-CoA synthetase domains"/>
    <property type="match status" value="1"/>
</dbReference>
<feature type="binding site" evidence="4">
    <location>
        <position position="43"/>
    </location>
    <ligand>
        <name>CoA</name>
        <dbReference type="ChEBI" id="CHEBI:57287"/>
    </ligand>
</feature>
<dbReference type="UniPathway" id="UPA00223">
    <property type="reaction ID" value="UER00999"/>
</dbReference>
<dbReference type="PRINTS" id="PR01798">
    <property type="entry name" value="SCOASYNTHASE"/>
</dbReference>
<sequence length="292" mass="29806">MAIFLTKDSKVLVQGMTGSEGTKHTRRMLASGTEIVGGVNPRKAGQDVDFDGTAVPVFGSVAEGMERTGADVSVIFVPPQATKAAVVEAVDAGIGLAVVITEGVPVHDTARFWAYASAKGNVTRIVGPNCPGVISPGQSNAGIIPGDITKPGRIGLVSKSGTLTYQMMYELRDIGFSTCVGIGGDPIIGSTHIDALAAFEADPDTDAIVMIGEIGGDAEERAAEFVKANVTKPVVGYVAGFTAPEGKTMGHAGAIVSGSSGTADAKKEALEAAGVRVGKTPSETAKLMRAQF</sequence>
<evidence type="ECO:0000313" key="10">
    <source>
        <dbReference type="Proteomes" id="UP000523007"/>
    </source>
</evidence>
<feature type="binding site" evidence="4">
    <location>
        <position position="165"/>
    </location>
    <ligand>
        <name>substrate</name>
        <note>ligand shared with subunit beta</note>
    </ligand>
</feature>
<dbReference type="PIRSF" id="PIRSF001553">
    <property type="entry name" value="SucCS_alpha"/>
    <property type="match status" value="1"/>
</dbReference>
<dbReference type="EC" id="6.2.1.5" evidence="4"/>
<evidence type="ECO:0000259" key="8">
    <source>
        <dbReference type="SMART" id="SM00881"/>
    </source>
</evidence>
<accession>A0A7W7W4P0</accession>
<gene>
    <name evidence="4" type="primary">sucD</name>
    <name evidence="9" type="ORF">F4561_004811</name>
</gene>
<dbReference type="FunFam" id="3.40.50.261:FF:000006">
    <property type="entry name" value="Succinate--CoA ligase [ADP-forming] subunit alpha"/>
    <property type="match status" value="1"/>
</dbReference>
<dbReference type="GO" id="GO:0005829">
    <property type="term" value="C:cytosol"/>
    <property type="evidence" value="ECO:0007669"/>
    <property type="project" value="TreeGrafter"/>
</dbReference>
<evidence type="ECO:0000256" key="4">
    <source>
        <dbReference type="HAMAP-Rule" id="MF_01988"/>
    </source>
</evidence>
<evidence type="ECO:0000256" key="1">
    <source>
        <dbReference type="ARBA" id="ARBA00022532"/>
    </source>
</evidence>
<dbReference type="InterPro" id="IPR005811">
    <property type="entry name" value="SUCC_ACL_C"/>
</dbReference>
<organism evidence="9 10">
    <name type="scientific">Lipingzhangella halophila</name>
    <dbReference type="NCBI Taxonomy" id="1783352"/>
    <lineage>
        <taxon>Bacteria</taxon>
        <taxon>Bacillati</taxon>
        <taxon>Actinomycetota</taxon>
        <taxon>Actinomycetes</taxon>
        <taxon>Streptosporangiales</taxon>
        <taxon>Nocardiopsidaceae</taxon>
        <taxon>Lipingzhangella</taxon>
    </lineage>
</organism>
<dbReference type="EMBL" id="JACHJT010000001">
    <property type="protein sequence ID" value="MBB4933991.1"/>
    <property type="molecule type" value="Genomic_DNA"/>
</dbReference>
<comment type="function">
    <text evidence="4 7">Succinyl-CoA synthetase functions in the citric acid cycle (TCA), coupling the hydrolysis of succinyl-CoA to the synthesis of either ATP or GTP and thus represents the only step of substrate-level phosphorylation in the TCA. The alpha subunit of the enzyme binds the substrates coenzyme A and phosphate, while succinate binding and nucleotide specificity is provided by the beta subunit.</text>
</comment>
<evidence type="ECO:0000256" key="7">
    <source>
        <dbReference type="RuleBase" id="RU000699"/>
    </source>
</evidence>
<evidence type="ECO:0000256" key="3">
    <source>
        <dbReference type="ARBA" id="ARBA00022741"/>
    </source>
</evidence>
<dbReference type="GO" id="GO:0009361">
    <property type="term" value="C:succinate-CoA ligase complex (ADP-forming)"/>
    <property type="evidence" value="ECO:0007669"/>
    <property type="project" value="TreeGrafter"/>
</dbReference>
<dbReference type="GO" id="GO:0006099">
    <property type="term" value="P:tricarboxylic acid cycle"/>
    <property type="evidence" value="ECO:0007669"/>
    <property type="project" value="UniProtKB-UniRule"/>
</dbReference>
<evidence type="ECO:0000256" key="6">
    <source>
        <dbReference type="RuleBase" id="RU000677"/>
    </source>
</evidence>